<feature type="compositionally biased region" description="Polar residues" evidence="1">
    <location>
        <begin position="294"/>
        <end position="311"/>
    </location>
</feature>
<feature type="compositionally biased region" description="Basic residues" evidence="1">
    <location>
        <begin position="987"/>
        <end position="997"/>
    </location>
</feature>
<feature type="region of interest" description="Disordered" evidence="1">
    <location>
        <begin position="1054"/>
        <end position="1103"/>
    </location>
</feature>
<dbReference type="STRING" id="985895.E4ZIU6"/>
<dbReference type="OrthoDB" id="3870679at2759"/>
<evidence type="ECO:0000256" key="1">
    <source>
        <dbReference type="SAM" id="MobiDB-lite"/>
    </source>
</evidence>
<feature type="compositionally biased region" description="Pro residues" evidence="1">
    <location>
        <begin position="612"/>
        <end position="622"/>
    </location>
</feature>
<feature type="region of interest" description="Disordered" evidence="1">
    <location>
        <begin position="418"/>
        <end position="442"/>
    </location>
</feature>
<evidence type="ECO:0000313" key="2">
    <source>
        <dbReference type="EMBL" id="CBX91216.1"/>
    </source>
</evidence>
<dbReference type="VEuPathDB" id="FungiDB:LEMA_P067240.1"/>
<feature type="region of interest" description="Disordered" evidence="1">
    <location>
        <begin position="1015"/>
        <end position="1037"/>
    </location>
</feature>
<dbReference type="eggNOG" id="ENOG502SN25">
    <property type="taxonomic scope" value="Eukaryota"/>
</dbReference>
<organism evidence="3">
    <name type="scientific">Leptosphaeria maculans (strain JN3 / isolate v23.1.3 / race Av1-4-5-6-7-8)</name>
    <name type="common">Blackleg fungus</name>
    <name type="synonym">Phoma lingam</name>
    <dbReference type="NCBI Taxonomy" id="985895"/>
    <lineage>
        <taxon>Eukaryota</taxon>
        <taxon>Fungi</taxon>
        <taxon>Dikarya</taxon>
        <taxon>Ascomycota</taxon>
        <taxon>Pezizomycotina</taxon>
        <taxon>Dothideomycetes</taxon>
        <taxon>Pleosporomycetidae</taxon>
        <taxon>Pleosporales</taxon>
        <taxon>Pleosporineae</taxon>
        <taxon>Leptosphaeriaceae</taxon>
        <taxon>Plenodomus</taxon>
        <taxon>Plenodomus lingam/Leptosphaeria maculans species complex</taxon>
    </lineage>
</organism>
<protein>
    <submittedName>
        <fullName evidence="2">Predicted protein</fullName>
    </submittedName>
</protein>
<dbReference type="GeneID" id="13288546"/>
<feature type="region of interest" description="Disordered" evidence="1">
    <location>
        <begin position="508"/>
        <end position="539"/>
    </location>
</feature>
<feature type="compositionally biased region" description="Basic residues" evidence="1">
    <location>
        <begin position="1221"/>
        <end position="1231"/>
    </location>
</feature>
<feature type="compositionally biased region" description="Basic and acidic residues" evidence="1">
    <location>
        <begin position="164"/>
        <end position="173"/>
    </location>
</feature>
<feature type="region of interest" description="Disordered" evidence="1">
    <location>
        <begin position="969"/>
        <end position="997"/>
    </location>
</feature>
<dbReference type="Proteomes" id="UP000002668">
    <property type="component" value="Genome"/>
</dbReference>
<sequence>MATSAPGPYTLLEESFRASPSLRHSSKHLPRHHQDARPYSRTAAPLKRDLSYTTNTTDNDFESVPSRQPTPLVSPGVLGRAESGLPPTPPTLSQDGGNSAQTSEQSPHADSVVNALMTKTGTPVNARSPPTPDPSPPRTNASSQPSQPAAERPPMLTYPSSRAESFRTAREDLSSNPDSGSETPVGGDRLSTVQEHRGLGLAFELEEDQVTPTNRKEPYFEPALDADTTAGAEENNESPVQEQIPDREWNTDLMRNVTIRRKRNSKSSPQKEYKPSPIKAYEPSSVKEYKPSPQKDSGSTPTREPGVNSSLIKGPKPSLQKEPVPKPQQEDPVTSSPVKAPRSSRRRGDSASSLQEDAPYSPRKTARPAVVVVETASPTSSTRTRRTSALRERIEVGNNSPVTPSMENFAQSIGWPIESKDTAGQSPRDASSKRMSTSSTTSTMVEAMVIVTPPRRHQTLRHSGKNMAYRRDLTSPAEFGSDTHSNRNSLILNEVPLHRLVHKRLSVADRQKRISTDSGPMASERPLGPERNMSPALSMRSTRTIDSSRHTLAHQESVRRVLQPAADILSRSNTIGRPQSSNTSSHRRNTSAPESARRVSVHPGPRNFSQLSPPPPTPPIEEPIPIELSQPKRPVTPTLSPRPHLSTPASRKQDRSRRPTSESKIAVVTNRTLPDLPIRKTNRSTAPDAVMDTAAHVEERRGVPSGLGDRVRRLVADHEVTEESTLIPITGHFPVSPEHLHDFSPLQDLSPPMRRGSRSLRGRSGERRWSMHSQDRSSVSPDFPMRPNLDRVSTEEMSRRSHEWRRRSVDNGRVSFDLSTVHSEEHADARHLYAQGTPFSQMSDTLEVSEATAVSIYPHNNHSLLVVQQVPRSNSLPLDQPLLAADAHLSTEDPRDLQASPTPPFVDAREGHEEMLEQPLQPTLTIEPSTPPMNQDASQADAVDTPLLNPRPPPEPPVIMFIPPTPAEELERELVPGPPKRSDSHPQRRSRLVQRARRYSDHLITPLLARASINRRRHAVSGTHAQSRRIPRVPNIDDDNGTLHPFWRPRGFWDGFEDSDDDSDEDHTLPTGGDTSDVEDDEPPAPPRRASTFGRKLTSGLRGPGGFLIGNSLGVERHGTNKRRHHITLPPHFYKSPQSSNHPSSPKALGKAPTKHFGTHEGGGISKRRSSNSLRSNVSYEAPGRRASWRQGRSLPGIRKYEVQYIGLSGVKENFKERRAEKRRNKLRKSIGSRYYVDPVGSMST</sequence>
<feature type="region of interest" description="Disordered" evidence="1">
    <location>
        <begin position="1128"/>
        <end position="1190"/>
    </location>
</feature>
<feature type="region of interest" description="Disordered" evidence="1">
    <location>
        <begin position="1"/>
        <end position="390"/>
    </location>
</feature>
<proteinExistence type="predicted"/>
<gene>
    <name evidence="2" type="ORF">LEMA_P067240.1</name>
</gene>
<dbReference type="AlphaFoldDB" id="E4ZIU6"/>
<feature type="compositionally biased region" description="Acidic residues" evidence="1">
    <location>
        <begin position="1055"/>
        <end position="1065"/>
    </location>
</feature>
<feature type="compositionally biased region" description="Polar residues" evidence="1">
    <location>
        <begin position="422"/>
        <end position="435"/>
    </location>
</feature>
<dbReference type="HOGENOM" id="CLU_006594_0_0_1"/>
<dbReference type="EMBL" id="FP929072">
    <property type="protein sequence ID" value="CBX91216.1"/>
    <property type="molecule type" value="Genomic_DNA"/>
</dbReference>
<evidence type="ECO:0000313" key="3">
    <source>
        <dbReference type="Proteomes" id="UP000002668"/>
    </source>
</evidence>
<feature type="compositionally biased region" description="Basic and acidic residues" evidence="1">
    <location>
        <begin position="763"/>
        <end position="775"/>
    </location>
</feature>
<feature type="compositionally biased region" description="Basic and acidic residues" evidence="1">
    <location>
        <begin position="651"/>
        <end position="661"/>
    </location>
</feature>
<feature type="region of interest" description="Disordered" evidence="1">
    <location>
        <begin position="743"/>
        <end position="794"/>
    </location>
</feature>
<feature type="region of interest" description="Disordered" evidence="1">
    <location>
        <begin position="565"/>
        <end position="665"/>
    </location>
</feature>
<feature type="compositionally biased region" description="Polar residues" evidence="1">
    <location>
        <begin position="570"/>
        <end position="579"/>
    </location>
</feature>
<feature type="compositionally biased region" description="Polar residues" evidence="1">
    <location>
        <begin position="91"/>
        <end position="108"/>
    </location>
</feature>
<dbReference type="InParanoid" id="E4ZIU6"/>
<keyword evidence="3" id="KW-1185">Reference proteome</keyword>
<reference evidence="3" key="1">
    <citation type="journal article" date="2011" name="Nat. Commun.">
        <title>Effector diversification within compartments of the Leptosphaeria maculans genome affected by Repeat-Induced Point mutations.</title>
        <authorList>
            <person name="Rouxel T."/>
            <person name="Grandaubert J."/>
            <person name="Hane J.K."/>
            <person name="Hoede C."/>
            <person name="van de Wouw A.P."/>
            <person name="Couloux A."/>
            <person name="Dominguez V."/>
            <person name="Anthouard V."/>
            <person name="Bally P."/>
            <person name="Bourras S."/>
            <person name="Cozijnsen A.J."/>
            <person name="Ciuffetti L.M."/>
            <person name="Degrave A."/>
            <person name="Dilmaghani A."/>
            <person name="Duret L."/>
            <person name="Fudal I."/>
            <person name="Goodwin S.B."/>
            <person name="Gout L."/>
            <person name="Glaser N."/>
            <person name="Linglin J."/>
            <person name="Kema G.H.J."/>
            <person name="Lapalu N."/>
            <person name="Lawrence C.B."/>
            <person name="May K."/>
            <person name="Meyer M."/>
            <person name="Ollivier B."/>
            <person name="Poulain J."/>
            <person name="Schoch C.L."/>
            <person name="Simon A."/>
            <person name="Spatafora J.W."/>
            <person name="Stachowiak A."/>
            <person name="Turgeon B.G."/>
            <person name="Tyler B.M."/>
            <person name="Vincent D."/>
            <person name="Weissenbach J."/>
            <person name="Amselem J."/>
            <person name="Quesneville H."/>
            <person name="Oliver R.P."/>
            <person name="Wincker P."/>
            <person name="Balesdent M.-H."/>
            <person name="Howlett B.J."/>
        </authorList>
    </citation>
    <scope>NUCLEOTIDE SEQUENCE [LARGE SCALE GENOMIC DNA]</scope>
    <source>
        <strain evidence="3">JN3 / isolate v23.1.3 / race Av1-4-5-6-7-8</strain>
    </source>
</reference>
<accession>E4ZIU6</accession>
<name>E4ZIU6_LEPMJ</name>
<dbReference type="OMA" id="EIHQHNN"/>
<feature type="region of interest" description="Disordered" evidence="1">
    <location>
        <begin position="1219"/>
        <end position="1245"/>
    </location>
</feature>